<keyword evidence="2" id="KW-1185">Reference proteome</keyword>
<name>A0A0C4Y5E9_9BURK</name>
<reference evidence="1 2" key="1">
    <citation type="journal article" date="2015" name="Genome Announc.">
        <title>Complete Genome Sequence of Cupriavidus basilensis 4G11, Isolated from the Oak Ridge Field Research Center Site.</title>
        <authorList>
            <person name="Ray J."/>
            <person name="Waters R.J."/>
            <person name="Skerker J.M."/>
            <person name="Kuehl J.V."/>
            <person name="Price M.N."/>
            <person name="Huang J."/>
            <person name="Chakraborty R."/>
            <person name="Arkin A.P."/>
            <person name="Deutschbauer A."/>
        </authorList>
    </citation>
    <scope>NUCLEOTIDE SEQUENCE [LARGE SCALE GENOMIC DNA]</scope>
    <source>
        <strain evidence="1">4G11</strain>
    </source>
</reference>
<dbReference type="KEGG" id="cbw:RR42_m0753"/>
<dbReference type="RefSeq" id="WP_043344149.1">
    <property type="nucleotide sequence ID" value="NZ_CP010536.1"/>
</dbReference>
<protein>
    <recommendedName>
        <fullName evidence="3">Translation initiation factor 1</fullName>
    </recommendedName>
</protein>
<sequence length="84" mass="9244">MSISEEWEEMHLTPGGWVGGSYRHVPGPEVTVVRPADDVLTVRRHVCATYCGPSRTTEDRTPQTEDMALIESLLARFGSPAFGV</sequence>
<dbReference type="EMBL" id="CP010536">
    <property type="protein sequence ID" value="AJG18165.1"/>
    <property type="molecule type" value="Genomic_DNA"/>
</dbReference>
<evidence type="ECO:0008006" key="3">
    <source>
        <dbReference type="Google" id="ProtNLM"/>
    </source>
</evidence>
<dbReference type="AlphaFoldDB" id="A0A0C4Y5E9"/>
<dbReference type="STRING" id="68895.RR42_m0753"/>
<organism evidence="1 2">
    <name type="scientific">Cupriavidus basilensis</name>
    <dbReference type="NCBI Taxonomy" id="68895"/>
    <lineage>
        <taxon>Bacteria</taxon>
        <taxon>Pseudomonadati</taxon>
        <taxon>Pseudomonadota</taxon>
        <taxon>Betaproteobacteria</taxon>
        <taxon>Burkholderiales</taxon>
        <taxon>Burkholderiaceae</taxon>
        <taxon>Cupriavidus</taxon>
    </lineage>
</organism>
<evidence type="ECO:0000313" key="1">
    <source>
        <dbReference type="EMBL" id="AJG18165.1"/>
    </source>
</evidence>
<gene>
    <name evidence="1" type="ORF">RR42_m0753</name>
</gene>
<evidence type="ECO:0000313" key="2">
    <source>
        <dbReference type="Proteomes" id="UP000031843"/>
    </source>
</evidence>
<proteinExistence type="predicted"/>
<dbReference type="Proteomes" id="UP000031843">
    <property type="component" value="Chromosome main"/>
</dbReference>
<dbReference type="OrthoDB" id="8926444at2"/>
<accession>A0A0C4Y5E9</accession>